<dbReference type="EMBL" id="KV878209">
    <property type="protein sequence ID" value="OJJ40399.1"/>
    <property type="molecule type" value="Genomic_DNA"/>
</dbReference>
<dbReference type="VEuPathDB" id="FungiDB:ASPWEDRAFT_207719"/>
<gene>
    <name evidence="2" type="ORF">ASPWEDRAFT_207719</name>
</gene>
<proteinExistence type="predicted"/>
<protein>
    <submittedName>
        <fullName evidence="2">Uncharacterized protein</fullName>
    </submittedName>
</protein>
<evidence type="ECO:0000313" key="3">
    <source>
        <dbReference type="Proteomes" id="UP000184383"/>
    </source>
</evidence>
<name>A0A1L9RZN7_ASPWE</name>
<dbReference type="AlphaFoldDB" id="A0A1L9RZN7"/>
<evidence type="ECO:0000256" key="1">
    <source>
        <dbReference type="SAM" id="MobiDB-lite"/>
    </source>
</evidence>
<sequence length="67" mass="7342">MATSAIEFLQQRPTSNSDRIASEQSEIPTTHRTAAELREANSCILCLRHDDPVPSASSSSFHAPRAF</sequence>
<dbReference type="GeneID" id="63748133"/>
<dbReference type="RefSeq" id="XP_040694075.1">
    <property type="nucleotide sequence ID" value="XM_040832285.1"/>
</dbReference>
<evidence type="ECO:0000313" key="2">
    <source>
        <dbReference type="EMBL" id="OJJ40399.1"/>
    </source>
</evidence>
<accession>A0A1L9RZN7</accession>
<feature type="compositionally biased region" description="Polar residues" evidence="1">
    <location>
        <begin position="11"/>
        <end position="32"/>
    </location>
</feature>
<dbReference type="Proteomes" id="UP000184383">
    <property type="component" value="Unassembled WGS sequence"/>
</dbReference>
<organism evidence="2 3">
    <name type="scientific">Aspergillus wentii DTO 134E9</name>
    <dbReference type="NCBI Taxonomy" id="1073089"/>
    <lineage>
        <taxon>Eukaryota</taxon>
        <taxon>Fungi</taxon>
        <taxon>Dikarya</taxon>
        <taxon>Ascomycota</taxon>
        <taxon>Pezizomycotina</taxon>
        <taxon>Eurotiomycetes</taxon>
        <taxon>Eurotiomycetidae</taxon>
        <taxon>Eurotiales</taxon>
        <taxon>Aspergillaceae</taxon>
        <taxon>Aspergillus</taxon>
        <taxon>Aspergillus subgen. Cremei</taxon>
    </lineage>
</organism>
<reference evidence="3" key="1">
    <citation type="journal article" date="2017" name="Genome Biol.">
        <title>Comparative genomics reveals high biological diversity and specific adaptations in the industrially and medically important fungal genus Aspergillus.</title>
        <authorList>
            <person name="de Vries R.P."/>
            <person name="Riley R."/>
            <person name="Wiebenga A."/>
            <person name="Aguilar-Osorio G."/>
            <person name="Amillis S."/>
            <person name="Uchima C.A."/>
            <person name="Anderluh G."/>
            <person name="Asadollahi M."/>
            <person name="Askin M."/>
            <person name="Barry K."/>
            <person name="Battaglia E."/>
            <person name="Bayram O."/>
            <person name="Benocci T."/>
            <person name="Braus-Stromeyer S.A."/>
            <person name="Caldana C."/>
            <person name="Canovas D."/>
            <person name="Cerqueira G.C."/>
            <person name="Chen F."/>
            <person name="Chen W."/>
            <person name="Choi C."/>
            <person name="Clum A."/>
            <person name="Dos Santos R.A."/>
            <person name="Damasio A.R."/>
            <person name="Diallinas G."/>
            <person name="Emri T."/>
            <person name="Fekete E."/>
            <person name="Flipphi M."/>
            <person name="Freyberg S."/>
            <person name="Gallo A."/>
            <person name="Gournas C."/>
            <person name="Habgood R."/>
            <person name="Hainaut M."/>
            <person name="Harispe M.L."/>
            <person name="Henrissat B."/>
            <person name="Hilden K.S."/>
            <person name="Hope R."/>
            <person name="Hossain A."/>
            <person name="Karabika E."/>
            <person name="Karaffa L."/>
            <person name="Karanyi Z."/>
            <person name="Krasevec N."/>
            <person name="Kuo A."/>
            <person name="Kusch H."/>
            <person name="LaButti K."/>
            <person name="Lagendijk E.L."/>
            <person name="Lapidus A."/>
            <person name="Levasseur A."/>
            <person name="Lindquist E."/>
            <person name="Lipzen A."/>
            <person name="Logrieco A.F."/>
            <person name="MacCabe A."/>
            <person name="Maekelae M.R."/>
            <person name="Malavazi I."/>
            <person name="Melin P."/>
            <person name="Meyer V."/>
            <person name="Mielnichuk N."/>
            <person name="Miskei M."/>
            <person name="Molnar A.P."/>
            <person name="Mule G."/>
            <person name="Ngan C.Y."/>
            <person name="Orejas M."/>
            <person name="Orosz E."/>
            <person name="Ouedraogo J.P."/>
            <person name="Overkamp K.M."/>
            <person name="Park H.-S."/>
            <person name="Perrone G."/>
            <person name="Piumi F."/>
            <person name="Punt P.J."/>
            <person name="Ram A.F."/>
            <person name="Ramon A."/>
            <person name="Rauscher S."/>
            <person name="Record E."/>
            <person name="Riano-Pachon D.M."/>
            <person name="Robert V."/>
            <person name="Roehrig J."/>
            <person name="Ruller R."/>
            <person name="Salamov A."/>
            <person name="Salih N.S."/>
            <person name="Samson R.A."/>
            <person name="Sandor E."/>
            <person name="Sanguinetti M."/>
            <person name="Schuetze T."/>
            <person name="Sepcic K."/>
            <person name="Shelest E."/>
            <person name="Sherlock G."/>
            <person name="Sophianopoulou V."/>
            <person name="Squina F.M."/>
            <person name="Sun H."/>
            <person name="Susca A."/>
            <person name="Todd R.B."/>
            <person name="Tsang A."/>
            <person name="Unkles S.E."/>
            <person name="van de Wiele N."/>
            <person name="van Rossen-Uffink D."/>
            <person name="Oliveira J.V."/>
            <person name="Vesth T.C."/>
            <person name="Visser J."/>
            <person name="Yu J.-H."/>
            <person name="Zhou M."/>
            <person name="Andersen M.R."/>
            <person name="Archer D.B."/>
            <person name="Baker S.E."/>
            <person name="Benoit I."/>
            <person name="Brakhage A.A."/>
            <person name="Braus G.H."/>
            <person name="Fischer R."/>
            <person name="Frisvad J.C."/>
            <person name="Goldman G.H."/>
            <person name="Houbraken J."/>
            <person name="Oakley B."/>
            <person name="Pocsi I."/>
            <person name="Scazzocchio C."/>
            <person name="Seiboth B."/>
            <person name="vanKuyk P.A."/>
            <person name="Wortman J."/>
            <person name="Dyer P.S."/>
            <person name="Grigoriev I.V."/>
        </authorList>
    </citation>
    <scope>NUCLEOTIDE SEQUENCE [LARGE SCALE GENOMIC DNA]</scope>
    <source>
        <strain evidence="3">DTO 134E9</strain>
    </source>
</reference>
<feature type="region of interest" description="Disordered" evidence="1">
    <location>
        <begin position="1"/>
        <end position="32"/>
    </location>
</feature>
<keyword evidence="3" id="KW-1185">Reference proteome</keyword>